<keyword evidence="4" id="KW-1015">Disulfide bond</keyword>
<comment type="caution">
    <text evidence="9">The sequence shown here is derived from an EMBL/GenBank/DDBJ whole genome shotgun (WGS) entry which is preliminary data.</text>
</comment>
<sequence>MIHFMGTCKYTLSKSLTSNDECAFNIEVKNEHRRNNKRVAYTRLVDLTIYGKTIRIGQGGHVFINHERKYLPVKSTDGKLRVFNSGKYVQIWTKCGIEVNFDGNHAVSVVVPAKYKRKMTGLCGDCNGRRDDFKTKEGKDVKNANNKYTLIGNSFVVEDDSDIVGKRCKSENVTFTCEENAKKLARTPSFCAQLQNERGPFGECIKKHPDLAKEYYTSCIFDICAYIDKKEFITEAKCDAIEAFAEECADNGINVFWRKPDFCPLECDINMEYRYDGTGCPATCSDLNAPETCDLEPREGCYCKEGFVLSDGKCIPQSECGCKDENGDYFPIGTKRESGNCQFKYICKLESGKPTLKQYGNEKPCHELASCAFDETGHRKCICNFGYGGDGYDCIVRPLRRIVDREYVNIYVAIEEAVAIEDVNECEEEDNKCDKNANCVNTIGSYVCKCKPGFRGNGNMCVDINECKEGLDECDKNAACKNTIGSYVCKCKTGYIGDGKTCIDTFILERTQRNINDTKPEEPESEEDEITTTTTTTTDNECNDLLCNKKAKCINGKCVCKRGYYGDGINSCKRSCLCMASGDPHYKTYDGQIIHFMGICKYLLTKSTKNEDKCAFSVEVKNYRRHNSEKVSYTREVDLNIYGKKISLLQGRNVMIDGKRLYLPVSHLNGSLNIFDSGRFVQISTECGINVNYDGNHAVSVVVPGRYSGQLTGLCGDCNGKRDDFRTKDGINVSKRKDRYSVIGNSYQIEDDSSDKQSRCKTSDVSFKCDENIKSKVNTSRFCGDLVASGGPFAHCIKALPHMSNQFYSSCVFDVCSFQGNKDFLDKAKCYALEGFAEECAENGITVKWRRKGFCELDCSAPNMEYRLEGTACPATCLNLNAPAACTLEPREGCYCKEGFVMSNDKCVKKSDCGCLDEQMDYYPIGAKKTSEDCKADYICKRTKTGSKLVLTNKRPGCDENAKCMYDAKGQKRCICKSGYWGDGYRKCIKGDPNDQPVTIPRVDKRVLRFQQRPACEVNVVHKSCGTTIRLFGGSCRYSSSFSDQCRYSVQTINGGYRSVVTVNGRRRILKNGSRTKDCAVFKQIGKSLVITDNLCERCSLAFIQSIMGTNSNTCRGFYTVIFDDNLDEQHL</sequence>
<keyword evidence="5" id="KW-0325">Glycoprotein</keyword>
<evidence type="ECO:0000256" key="3">
    <source>
        <dbReference type="ARBA" id="ARBA00022737"/>
    </source>
</evidence>
<dbReference type="InterPro" id="IPR018097">
    <property type="entry name" value="EGF_Ca-bd_CS"/>
</dbReference>
<accession>A0ABQ9EXH0</accession>
<evidence type="ECO:0000256" key="6">
    <source>
        <dbReference type="PROSITE-ProRule" id="PRU00076"/>
    </source>
</evidence>
<evidence type="ECO:0008006" key="11">
    <source>
        <dbReference type="Google" id="ProtNLM"/>
    </source>
</evidence>
<dbReference type="SMART" id="SM00216">
    <property type="entry name" value="VWD"/>
    <property type="match status" value="2"/>
</dbReference>
<dbReference type="Pfam" id="PF08742">
    <property type="entry name" value="C8"/>
    <property type="match status" value="2"/>
</dbReference>
<dbReference type="Pfam" id="PF01826">
    <property type="entry name" value="TIL"/>
    <property type="match status" value="2"/>
</dbReference>
<dbReference type="PROSITE" id="PS01186">
    <property type="entry name" value="EGF_2"/>
    <property type="match status" value="3"/>
</dbReference>
<evidence type="ECO:0000256" key="4">
    <source>
        <dbReference type="ARBA" id="ARBA00023157"/>
    </source>
</evidence>
<gene>
    <name evidence="9" type="ORF">KUTeg_013374</name>
</gene>
<dbReference type="PROSITE" id="PS51233">
    <property type="entry name" value="VWFD"/>
    <property type="match status" value="2"/>
</dbReference>
<evidence type="ECO:0000313" key="10">
    <source>
        <dbReference type="Proteomes" id="UP001217089"/>
    </source>
</evidence>
<dbReference type="SMART" id="SM00179">
    <property type="entry name" value="EGF_CA"/>
    <property type="match status" value="2"/>
</dbReference>
<dbReference type="Pfam" id="PF00094">
    <property type="entry name" value="VWD"/>
    <property type="match status" value="2"/>
</dbReference>
<keyword evidence="2" id="KW-0732">Signal</keyword>
<feature type="domain" description="VWFD" evidence="8">
    <location>
        <begin position="1"/>
        <end position="169"/>
    </location>
</feature>
<evidence type="ECO:0000313" key="9">
    <source>
        <dbReference type="EMBL" id="KAJ8308500.1"/>
    </source>
</evidence>
<protein>
    <recommendedName>
        <fullName evidence="11">Zonadhesin</fullName>
    </recommendedName>
</protein>
<proteinExistence type="predicted"/>
<dbReference type="CDD" id="cd19941">
    <property type="entry name" value="TIL"/>
    <property type="match status" value="2"/>
</dbReference>
<dbReference type="EMBL" id="JARBDR010000657">
    <property type="protein sequence ID" value="KAJ8308500.1"/>
    <property type="molecule type" value="Genomic_DNA"/>
</dbReference>
<dbReference type="InterPro" id="IPR000742">
    <property type="entry name" value="EGF"/>
</dbReference>
<dbReference type="PANTHER" id="PTHR11339:SF373">
    <property type="entry name" value="VWFD DOMAIN-CONTAINING PROTEIN"/>
    <property type="match status" value="1"/>
</dbReference>
<dbReference type="InterPro" id="IPR000152">
    <property type="entry name" value="EGF-type_Asp/Asn_hydroxyl_site"/>
</dbReference>
<keyword evidence="3" id="KW-0677">Repeat</keyword>
<dbReference type="SUPFAM" id="SSF57567">
    <property type="entry name" value="Serine protease inhibitors"/>
    <property type="match status" value="2"/>
</dbReference>
<evidence type="ECO:0000259" key="8">
    <source>
        <dbReference type="PROSITE" id="PS51233"/>
    </source>
</evidence>
<dbReference type="InterPro" id="IPR009030">
    <property type="entry name" value="Growth_fac_rcpt_cys_sf"/>
</dbReference>
<dbReference type="SMART" id="SM00181">
    <property type="entry name" value="EGF"/>
    <property type="match status" value="7"/>
</dbReference>
<reference evidence="9 10" key="1">
    <citation type="submission" date="2022-12" db="EMBL/GenBank/DDBJ databases">
        <title>Chromosome-level genome of Tegillarca granosa.</title>
        <authorList>
            <person name="Kim J."/>
        </authorList>
    </citation>
    <scope>NUCLEOTIDE SEQUENCE [LARGE SCALE GENOMIC DNA]</scope>
    <source>
        <strain evidence="9">Teg-2019</strain>
        <tissue evidence="9">Adductor muscle</tissue>
    </source>
</reference>
<dbReference type="PROSITE" id="PS50026">
    <property type="entry name" value="EGF_3"/>
    <property type="match status" value="2"/>
</dbReference>
<dbReference type="SMART" id="SM00832">
    <property type="entry name" value="C8"/>
    <property type="match status" value="2"/>
</dbReference>
<comment type="caution">
    <text evidence="6">Lacks conserved residue(s) required for the propagation of feature annotation.</text>
</comment>
<feature type="domain" description="EGF-like" evidence="7">
    <location>
        <begin position="463"/>
        <end position="503"/>
    </location>
</feature>
<evidence type="ECO:0000256" key="2">
    <source>
        <dbReference type="ARBA" id="ARBA00022729"/>
    </source>
</evidence>
<feature type="domain" description="EGF-like" evidence="7">
    <location>
        <begin position="422"/>
        <end position="462"/>
    </location>
</feature>
<evidence type="ECO:0000256" key="1">
    <source>
        <dbReference type="ARBA" id="ARBA00022536"/>
    </source>
</evidence>
<keyword evidence="10" id="KW-1185">Reference proteome</keyword>
<dbReference type="PROSITE" id="PS00010">
    <property type="entry name" value="ASX_HYDROXYL"/>
    <property type="match status" value="2"/>
</dbReference>
<evidence type="ECO:0000256" key="5">
    <source>
        <dbReference type="ARBA" id="ARBA00023180"/>
    </source>
</evidence>
<dbReference type="InterPro" id="IPR014853">
    <property type="entry name" value="VWF/SSPO/ZAN-like_Cys-rich_dom"/>
</dbReference>
<dbReference type="InterPro" id="IPR036084">
    <property type="entry name" value="Ser_inhib-like_sf"/>
</dbReference>
<organism evidence="9 10">
    <name type="scientific">Tegillarca granosa</name>
    <name type="common">Malaysian cockle</name>
    <name type="synonym">Anadara granosa</name>
    <dbReference type="NCBI Taxonomy" id="220873"/>
    <lineage>
        <taxon>Eukaryota</taxon>
        <taxon>Metazoa</taxon>
        <taxon>Spiralia</taxon>
        <taxon>Lophotrochozoa</taxon>
        <taxon>Mollusca</taxon>
        <taxon>Bivalvia</taxon>
        <taxon>Autobranchia</taxon>
        <taxon>Pteriomorphia</taxon>
        <taxon>Arcoida</taxon>
        <taxon>Arcoidea</taxon>
        <taxon>Arcidae</taxon>
        <taxon>Tegillarca</taxon>
    </lineage>
</organism>
<dbReference type="InterPro" id="IPR002919">
    <property type="entry name" value="TIL_dom"/>
</dbReference>
<evidence type="ECO:0000259" key="7">
    <source>
        <dbReference type="PROSITE" id="PS50026"/>
    </source>
</evidence>
<dbReference type="InterPro" id="IPR001846">
    <property type="entry name" value="VWF_type-D"/>
</dbReference>
<dbReference type="Pfam" id="PF12947">
    <property type="entry name" value="EGF_3"/>
    <property type="match status" value="2"/>
</dbReference>
<dbReference type="InterPro" id="IPR024731">
    <property type="entry name" value="NELL2-like_EGF"/>
</dbReference>
<dbReference type="Proteomes" id="UP001217089">
    <property type="component" value="Unassembled WGS sequence"/>
</dbReference>
<feature type="domain" description="VWFD" evidence="8">
    <location>
        <begin position="576"/>
        <end position="755"/>
    </location>
</feature>
<dbReference type="PANTHER" id="PTHR11339">
    <property type="entry name" value="EXTRACELLULAR MATRIX GLYCOPROTEIN RELATED"/>
    <property type="match status" value="1"/>
</dbReference>
<keyword evidence="1 6" id="KW-0245">EGF-like domain</keyword>
<dbReference type="SUPFAM" id="SSF57184">
    <property type="entry name" value="Growth factor receptor domain"/>
    <property type="match status" value="1"/>
</dbReference>
<dbReference type="CDD" id="cd00054">
    <property type="entry name" value="EGF_CA"/>
    <property type="match status" value="2"/>
</dbReference>
<dbReference type="Gene3D" id="2.10.25.10">
    <property type="entry name" value="Laminin"/>
    <property type="match status" value="6"/>
</dbReference>
<dbReference type="InterPro" id="IPR050780">
    <property type="entry name" value="Mucin_vWF_Thrombospondin_sf"/>
</dbReference>
<name>A0ABQ9EXH0_TEGGR</name>
<dbReference type="InterPro" id="IPR001881">
    <property type="entry name" value="EGF-like_Ca-bd_dom"/>
</dbReference>
<dbReference type="PROSITE" id="PS01187">
    <property type="entry name" value="EGF_CA"/>
    <property type="match status" value="1"/>
</dbReference>